<protein>
    <recommendedName>
        <fullName evidence="4">MADF domain-containing protein</fullName>
    </recommendedName>
</protein>
<feature type="compositionally biased region" description="Basic and acidic residues" evidence="1">
    <location>
        <begin position="11"/>
        <end position="33"/>
    </location>
</feature>
<comment type="caution">
    <text evidence="2">The sequence shown here is derived from an EMBL/GenBank/DDBJ whole genome shotgun (WGS) entry which is preliminary data.</text>
</comment>
<keyword evidence="3" id="KW-1185">Reference proteome</keyword>
<evidence type="ECO:0000256" key="1">
    <source>
        <dbReference type="SAM" id="MobiDB-lite"/>
    </source>
</evidence>
<evidence type="ECO:0000313" key="2">
    <source>
        <dbReference type="EMBL" id="GAU94086.1"/>
    </source>
</evidence>
<dbReference type="EMBL" id="BDGG01000002">
    <property type="protein sequence ID" value="GAU94086.1"/>
    <property type="molecule type" value="Genomic_DNA"/>
</dbReference>
<feature type="region of interest" description="Disordered" evidence="1">
    <location>
        <begin position="1"/>
        <end position="33"/>
    </location>
</feature>
<sequence length="113" mass="13219">MATEVKKKRGRPPERLAAEKEAEKSEKEAAAKRAVDRQLQMDLELLRLTNKGNPFRYTVNKRKDNWSLIAVDVTALFEGEIFDDRRYRERVRILMKARRAEADKKVTGASRWT</sequence>
<evidence type="ECO:0000313" key="3">
    <source>
        <dbReference type="Proteomes" id="UP000186922"/>
    </source>
</evidence>
<reference evidence="2 3" key="1">
    <citation type="journal article" date="2016" name="Nat. Commun.">
        <title>Extremotolerant tardigrade genome and improved radiotolerance of human cultured cells by tardigrade-unique protein.</title>
        <authorList>
            <person name="Hashimoto T."/>
            <person name="Horikawa D.D."/>
            <person name="Saito Y."/>
            <person name="Kuwahara H."/>
            <person name="Kozuka-Hata H."/>
            <person name="Shin-I T."/>
            <person name="Minakuchi Y."/>
            <person name="Ohishi K."/>
            <person name="Motoyama A."/>
            <person name="Aizu T."/>
            <person name="Enomoto A."/>
            <person name="Kondo K."/>
            <person name="Tanaka S."/>
            <person name="Hara Y."/>
            <person name="Koshikawa S."/>
            <person name="Sagara H."/>
            <person name="Miura T."/>
            <person name="Yokobori S."/>
            <person name="Miyagawa K."/>
            <person name="Suzuki Y."/>
            <person name="Kubo T."/>
            <person name="Oyama M."/>
            <person name="Kohara Y."/>
            <person name="Fujiyama A."/>
            <person name="Arakawa K."/>
            <person name="Katayama T."/>
            <person name="Toyoda A."/>
            <person name="Kunieda T."/>
        </authorList>
    </citation>
    <scope>NUCLEOTIDE SEQUENCE [LARGE SCALE GENOMIC DNA]</scope>
    <source>
        <strain evidence="2 3">YOKOZUNA-1</strain>
    </source>
</reference>
<dbReference type="Proteomes" id="UP000186922">
    <property type="component" value="Unassembled WGS sequence"/>
</dbReference>
<accession>A0A1D1UWS4</accession>
<gene>
    <name evidence="2" type="primary">RvY_05920-1</name>
    <name evidence="2" type="synonym">RvY_05920.1</name>
    <name evidence="2" type="ORF">RvY_05920</name>
</gene>
<dbReference type="OrthoDB" id="10229136at2759"/>
<feature type="compositionally biased region" description="Basic residues" evidence="1">
    <location>
        <begin position="1"/>
        <end position="10"/>
    </location>
</feature>
<proteinExistence type="predicted"/>
<evidence type="ECO:0008006" key="4">
    <source>
        <dbReference type="Google" id="ProtNLM"/>
    </source>
</evidence>
<name>A0A1D1UWS4_RAMVA</name>
<dbReference type="AlphaFoldDB" id="A0A1D1UWS4"/>
<organism evidence="2 3">
    <name type="scientific">Ramazzottius varieornatus</name>
    <name type="common">Water bear</name>
    <name type="synonym">Tardigrade</name>
    <dbReference type="NCBI Taxonomy" id="947166"/>
    <lineage>
        <taxon>Eukaryota</taxon>
        <taxon>Metazoa</taxon>
        <taxon>Ecdysozoa</taxon>
        <taxon>Tardigrada</taxon>
        <taxon>Eutardigrada</taxon>
        <taxon>Parachela</taxon>
        <taxon>Hypsibioidea</taxon>
        <taxon>Ramazzottiidae</taxon>
        <taxon>Ramazzottius</taxon>
    </lineage>
</organism>